<dbReference type="InterPro" id="IPR003148">
    <property type="entry name" value="RCK_N"/>
</dbReference>
<dbReference type="PROSITE" id="PS51202">
    <property type="entry name" value="RCK_C"/>
    <property type="match status" value="1"/>
</dbReference>
<evidence type="ECO:0000259" key="3">
    <source>
        <dbReference type="PROSITE" id="PS51201"/>
    </source>
</evidence>
<name>A0A7U4J7W4_9SPHN</name>
<dbReference type="EMBL" id="CP010836">
    <property type="protein sequence ID" value="AJP71883.1"/>
    <property type="molecule type" value="Genomic_DNA"/>
</dbReference>
<organism evidence="5 6">
    <name type="scientific">Sphingomonas hengshuiensis</name>
    <dbReference type="NCBI Taxonomy" id="1609977"/>
    <lineage>
        <taxon>Bacteria</taxon>
        <taxon>Pseudomonadati</taxon>
        <taxon>Pseudomonadota</taxon>
        <taxon>Alphaproteobacteria</taxon>
        <taxon>Sphingomonadales</taxon>
        <taxon>Sphingomonadaceae</taxon>
        <taxon>Sphingomonas</taxon>
    </lineage>
</organism>
<dbReference type="SUPFAM" id="SSF81324">
    <property type="entry name" value="Voltage-gated potassium channels"/>
    <property type="match status" value="1"/>
</dbReference>
<dbReference type="OrthoDB" id="9781411at2"/>
<evidence type="ECO:0000313" key="5">
    <source>
        <dbReference type="EMBL" id="AJP71883.1"/>
    </source>
</evidence>
<dbReference type="RefSeq" id="WP_044331712.1">
    <property type="nucleotide sequence ID" value="NZ_CP010836.1"/>
</dbReference>
<keyword evidence="2" id="KW-1133">Transmembrane helix</keyword>
<sequence length="360" mass="38563">MRGMFGNSDGVLGSPTRNLVSILLFVGAVILGATTAYMAAGWSLIDASYMVVLTVFSVGYGEVHPIDTTYLHTVTMLTMVLGCTGMILFTGALVQFLTVMQIRQIFGATRMHSRIEKLSNHVIVCGYGRIGVMLAEELGRAGVPLVVLDRNPARLAEAEAMGYLCEPGDATEEEALVNAGIARARVLATVLPNDAANVFITLSARNLNAGLEIIARGEAPATERKLRQAGANHVVLPTHIGAERIARMILFPASADLIDDARMTRARGELSELGLDLEKIAVLKGAAMCGITVADAERRAAGALLIVQINRGQDGRMVRPAPDERIEAGDEVVVVLRDTSRAAKALFTAREEIRAGRNRF</sequence>
<reference evidence="5 6" key="2">
    <citation type="submission" date="2015-02" db="EMBL/GenBank/DDBJ databases">
        <title>The complete genome of Sphingomonas hengshuiensis sp. WHSC-8 isolated from soil of Hengshui Lake.</title>
        <authorList>
            <person name="Wei S."/>
            <person name="Guo J."/>
            <person name="Su C."/>
            <person name="Wu R."/>
            <person name="Zhang Z."/>
            <person name="Liang K."/>
            <person name="Li H."/>
            <person name="Wang T."/>
            <person name="Liu H."/>
            <person name="Zhang C."/>
            <person name="Li Z."/>
            <person name="Wang Q."/>
            <person name="Meng J."/>
        </authorList>
    </citation>
    <scope>NUCLEOTIDE SEQUENCE [LARGE SCALE GENOMIC DNA]</scope>
    <source>
        <strain evidence="5 6">WHSC-8</strain>
    </source>
</reference>
<dbReference type="InterPro" id="IPR013099">
    <property type="entry name" value="K_chnl_dom"/>
</dbReference>
<dbReference type="Pfam" id="PF07885">
    <property type="entry name" value="Ion_trans_2"/>
    <property type="match status" value="1"/>
</dbReference>
<feature type="transmembrane region" description="Helical" evidence="2">
    <location>
        <begin position="69"/>
        <end position="94"/>
    </location>
</feature>
<feature type="transmembrane region" description="Helical" evidence="2">
    <location>
        <begin position="47"/>
        <end position="63"/>
    </location>
</feature>
<dbReference type="InterPro" id="IPR036721">
    <property type="entry name" value="RCK_C_sf"/>
</dbReference>
<comment type="subcellular location">
    <subcellularLocation>
        <location evidence="1">Cell membrane</location>
        <topology evidence="1">Multi-pass membrane protein</topology>
    </subcellularLocation>
</comment>
<keyword evidence="2" id="KW-0812">Transmembrane</keyword>
<dbReference type="Gene3D" id="3.40.50.720">
    <property type="entry name" value="NAD(P)-binding Rossmann-like Domain"/>
    <property type="match status" value="1"/>
</dbReference>
<keyword evidence="6" id="KW-1185">Reference proteome</keyword>
<gene>
    <name evidence="5" type="ORF">TS85_08915</name>
</gene>
<evidence type="ECO:0000259" key="4">
    <source>
        <dbReference type="PROSITE" id="PS51202"/>
    </source>
</evidence>
<dbReference type="InterPro" id="IPR036291">
    <property type="entry name" value="NAD(P)-bd_dom_sf"/>
</dbReference>
<dbReference type="PROSITE" id="PS51201">
    <property type="entry name" value="RCK_N"/>
    <property type="match status" value="1"/>
</dbReference>
<dbReference type="PANTHER" id="PTHR43833:SF9">
    <property type="entry name" value="POTASSIUM CHANNEL PROTEIN YUGO-RELATED"/>
    <property type="match status" value="1"/>
</dbReference>
<feature type="transmembrane region" description="Helical" evidence="2">
    <location>
        <begin position="20"/>
        <end position="40"/>
    </location>
</feature>
<dbReference type="KEGG" id="sphi:TS85_08915"/>
<reference evidence="5 6" key="1">
    <citation type="journal article" date="2015" name="Int. J. Syst. Evol. Microbiol.">
        <title>Sphingomonas hengshuiensis sp. nov., isolated from lake wetland.</title>
        <authorList>
            <person name="Wei S."/>
            <person name="Wang T."/>
            <person name="Liu H."/>
            <person name="Zhang C."/>
            <person name="Guo J."/>
            <person name="Wang Q."/>
            <person name="Liang K."/>
            <person name="Zhang Z."/>
        </authorList>
    </citation>
    <scope>NUCLEOTIDE SEQUENCE [LARGE SCALE GENOMIC DNA]</scope>
    <source>
        <strain evidence="5 6">WHSC-8</strain>
    </source>
</reference>
<dbReference type="Proteomes" id="UP000032300">
    <property type="component" value="Chromosome"/>
</dbReference>
<feature type="domain" description="RCK C-terminal" evidence="4">
    <location>
        <begin position="265"/>
        <end position="350"/>
    </location>
</feature>
<dbReference type="SUPFAM" id="SSF51735">
    <property type="entry name" value="NAD(P)-binding Rossmann-fold domains"/>
    <property type="match status" value="1"/>
</dbReference>
<dbReference type="GO" id="GO:0005886">
    <property type="term" value="C:plasma membrane"/>
    <property type="evidence" value="ECO:0007669"/>
    <property type="project" value="UniProtKB-SubCell"/>
</dbReference>
<keyword evidence="2" id="KW-0472">Membrane</keyword>
<dbReference type="AlphaFoldDB" id="A0A7U4J7W4"/>
<evidence type="ECO:0000313" key="6">
    <source>
        <dbReference type="Proteomes" id="UP000032300"/>
    </source>
</evidence>
<dbReference type="GO" id="GO:0008324">
    <property type="term" value="F:monoatomic cation transmembrane transporter activity"/>
    <property type="evidence" value="ECO:0007669"/>
    <property type="project" value="InterPro"/>
</dbReference>
<evidence type="ECO:0000256" key="1">
    <source>
        <dbReference type="ARBA" id="ARBA00004651"/>
    </source>
</evidence>
<dbReference type="SUPFAM" id="SSF116726">
    <property type="entry name" value="TrkA C-terminal domain-like"/>
    <property type="match status" value="1"/>
</dbReference>
<accession>A0A7U4J7W4</accession>
<dbReference type="InterPro" id="IPR050721">
    <property type="entry name" value="Trk_Ktr_HKT_K-transport"/>
</dbReference>
<protein>
    <submittedName>
        <fullName evidence="5">Potassium transporter TrkA</fullName>
    </submittedName>
</protein>
<dbReference type="InterPro" id="IPR006037">
    <property type="entry name" value="RCK_C"/>
</dbReference>
<dbReference type="Pfam" id="PF02080">
    <property type="entry name" value="TrkA_C"/>
    <property type="match status" value="1"/>
</dbReference>
<dbReference type="Gene3D" id="3.30.70.1450">
    <property type="entry name" value="Regulator of K+ conductance, C-terminal domain"/>
    <property type="match status" value="1"/>
</dbReference>
<dbReference type="Pfam" id="PF02254">
    <property type="entry name" value="TrkA_N"/>
    <property type="match status" value="1"/>
</dbReference>
<dbReference type="Gene3D" id="1.10.287.70">
    <property type="match status" value="1"/>
</dbReference>
<dbReference type="PANTHER" id="PTHR43833">
    <property type="entry name" value="POTASSIUM CHANNEL PROTEIN 2-RELATED-RELATED"/>
    <property type="match status" value="1"/>
</dbReference>
<evidence type="ECO:0000256" key="2">
    <source>
        <dbReference type="SAM" id="Phobius"/>
    </source>
</evidence>
<dbReference type="GO" id="GO:0006813">
    <property type="term" value="P:potassium ion transport"/>
    <property type="evidence" value="ECO:0007669"/>
    <property type="project" value="InterPro"/>
</dbReference>
<proteinExistence type="predicted"/>
<feature type="domain" description="RCK N-terminal" evidence="3">
    <location>
        <begin position="119"/>
        <end position="236"/>
    </location>
</feature>